<dbReference type="Proteomes" id="UP001201812">
    <property type="component" value="Unassembled WGS sequence"/>
</dbReference>
<keyword evidence="1" id="KW-0732">Signal</keyword>
<dbReference type="AlphaFoldDB" id="A0AAD4NM58"/>
<name>A0AAD4NM58_9BILA</name>
<organism evidence="2 3">
    <name type="scientific">Ditylenchus destructor</name>
    <dbReference type="NCBI Taxonomy" id="166010"/>
    <lineage>
        <taxon>Eukaryota</taxon>
        <taxon>Metazoa</taxon>
        <taxon>Ecdysozoa</taxon>
        <taxon>Nematoda</taxon>
        <taxon>Chromadorea</taxon>
        <taxon>Rhabditida</taxon>
        <taxon>Tylenchina</taxon>
        <taxon>Tylenchomorpha</taxon>
        <taxon>Sphaerularioidea</taxon>
        <taxon>Anguinidae</taxon>
        <taxon>Anguininae</taxon>
        <taxon>Ditylenchus</taxon>
    </lineage>
</organism>
<reference evidence="2" key="1">
    <citation type="submission" date="2022-01" db="EMBL/GenBank/DDBJ databases">
        <title>Genome Sequence Resource for Two Populations of Ditylenchus destructor, the Migratory Endoparasitic Phytonematode.</title>
        <authorList>
            <person name="Zhang H."/>
            <person name="Lin R."/>
            <person name="Xie B."/>
        </authorList>
    </citation>
    <scope>NUCLEOTIDE SEQUENCE</scope>
    <source>
        <strain evidence="2">BazhouSP</strain>
    </source>
</reference>
<proteinExistence type="predicted"/>
<keyword evidence="3" id="KW-1185">Reference proteome</keyword>
<gene>
    <name evidence="2" type="ORF">DdX_01625</name>
</gene>
<accession>A0AAD4NM58</accession>
<dbReference type="EMBL" id="JAKKPZ010000001">
    <property type="protein sequence ID" value="KAI1729385.1"/>
    <property type="molecule type" value="Genomic_DNA"/>
</dbReference>
<feature type="signal peptide" evidence="1">
    <location>
        <begin position="1"/>
        <end position="24"/>
    </location>
</feature>
<evidence type="ECO:0000313" key="3">
    <source>
        <dbReference type="Proteomes" id="UP001201812"/>
    </source>
</evidence>
<protein>
    <submittedName>
        <fullName evidence="2">Uncharacterized protein</fullName>
    </submittedName>
</protein>
<sequence length="101" mass="11100">MPTSRRQLQHSSSSTAALLAGLVAVPLQCYCPGLGVCTRWGLRRMVMYITAALPNHLSPAFALCSCATVLLVVGRRERHAWLDDWLLGCSPAGPEWRWSCC</sequence>
<evidence type="ECO:0000256" key="1">
    <source>
        <dbReference type="SAM" id="SignalP"/>
    </source>
</evidence>
<evidence type="ECO:0000313" key="2">
    <source>
        <dbReference type="EMBL" id="KAI1729385.1"/>
    </source>
</evidence>
<comment type="caution">
    <text evidence="2">The sequence shown here is derived from an EMBL/GenBank/DDBJ whole genome shotgun (WGS) entry which is preliminary data.</text>
</comment>
<feature type="chain" id="PRO_5042268795" evidence="1">
    <location>
        <begin position="25"/>
        <end position="101"/>
    </location>
</feature>